<sequence>MDNDNTHLIHFTNELSYSELTSAACLISKFYGVQGLAALKLELCCYNTKVKLEAGMNVIKEIIKHTQKHGLIVDSSEIEQMFNVLSDLIKGFDKAAQTVADESLKYRLETVKHIE</sequence>
<dbReference type="InParanoid" id="A0A6G9ID11"/>
<dbReference type="EMBL" id="CP050253">
    <property type="protein sequence ID" value="QIQ21470.1"/>
    <property type="molecule type" value="Genomic_DNA"/>
</dbReference>
<name>A0A6G9ID11_9GAMM</name>
<gene>
    <name evidence="1" type="ORF">IPMB12_07100</name>
</gene>
<evidence type="ECO:0000313" key="1">
    <source>
        <dbReference type="EMBL" id="QIQ21470.1"/>
    </source>
</evidence>
<organism evidence="1 2">
    <name type="scientific">Zophobihabitans entericus</name>
    <dbReference type="NCBI Taxonomy" id="1635327"/>
    <lineage>
        <taxon>Bacteria</taxon>
        <taxon>Pseudomonadati</taxon>
        <taxon>Pseudomonadota</taxon>
        <taxon>Gammaproteobacteria</taxon>
        <taxon>Orbales</taxon>
        <taxon>Orbaceae</taxon>
        <taxon>Zophobihabitans</taxon>
    </lineage>
</organism>
<keyword evidence="2" id="KW-1185">Reference proteome</keyword>
<dbReference type="KEGG" id="orb:IPMB12_07100"/>
<dbReference type="AlphaFoldDB" id="A0A6G9ID11"/>
<reference evidence="1 2" key="1">
    <citation type="submission" date="2020-03" db="EMBL/GenBank/DDBJ databases">
        <title>Complete genome sequence of Orbus sp. IPMB12 (BCRC 80908).</title>
        <authorList>
            <person name="Lo W.-S."/>
            <person name="Chang T.-H."/>
            <person name="Kuo C.-H."/>
        </authorList>
    </citation>
    <scope>NUCLEOTIDE SEQUENCE [LARGE SCALE GENOMIC DNA]</scope>
    <source>
        <strain evidence="1 2">IPMB12</strain>
    </source>
</reference>
<accession>A0A6G9ID11</accession>
<protein>
    <submittedName>
        <fullName evidence="1">Uncharacterized protein</fullName>
    </submittedName>
</protein>
<dbReference type="Proteomes" id="UP000501168">
    <property type="component" value="Chromosome"/>
</dbReference>
<evidence type="ECO:0000313" key="2">
    <source>
        <dbReference type="Proteomes" id="UP000501168"/>
    </source>
</evidence>
<dbReference type="RefSeq" id="WP_166916316.1">
    <property type="nucleotide sequence ID" value="NZ_CP050253.1"/>
</dbReference>
<proteinExistence type="predicted"/>